<feature type="compositionally biased region" description="Basic residues" evidence="1">
    <location>
        <begin position="135"/>
        <end position="144"/>
    </location>
</feature>
<evidence type="ECO:0000313" key="3">
    <source>
        <dbReference type="Proteomes" id="UP000000235"/>
    </source>
</evidence>
<gene>
    <name evidence="2" type="ordered locus">Strop_1602</name>
</gene>
<feature type="region of interest" description="Disordered" evidence="1">
    <location>
        <begin position="128"/>
        <end position="147"/>
    </location>
</feature>
<accession>A4X5B8</accession>
<dbReference type="HOGENOM" id="CLU_1249893_0_0_11"/>
<dbReference type="EMBL" id="CP000667">
    <property type="protein sequence ID" value="ABP54068.1"/>
    <property type="molecule type" value="Genomic_DNA"/>
</dbReference>
<dbReference type="eggNOG" id="COG0457">
    <property type="taxonomic scope" value="Bacteria"/>
</dbReference>
<proteinExistence type="predicted"/>
<keyword evidence="3" id="KW-1185">Reference proteome</keyword>
<evidence type="ECO:0000256" key="1">
    <source>
        <dbReference type="SAM" id="MobiDB-lite"/>
    </source>
</evidence>
<evidence type="ECO:0000313" key="2">
    <source>
        <dbReference type="EMBL" id="ABP54068.1"/>
    </source>
</evidence>
<dbReference type="eggNOG" id="COG0582">
    <property type="taxonomic scope" value="Bacteria"/>
</dbReference>
<name>A4X5B8_SALTO</name>
<protein>
    <submittedName>
        <fullName evidence="2">Uncharacterized protein</fullName>
    </submittedName>
</protein>
<sequence>MSQRHRPAQRQAEQALDRADRSTDPQWLSYFDEAYLSAKSGHCFHALGRNTHAERFAARSLRMNDRFVRGKAFNLALLANIHAHQGQPERACASGAQLDVHPRVAMQILRHARFSVAMEIYTQATSTATRDALKRPRRPPRRLIYHGPEPAPGSAFVCLNGRQIEIGQQPQHPGKMLQVVPEHRLVVRRTAQQITQLRHVVTALPDVSSRGRVLPDIEGRR</sequence>
<dbReference type="Proteomes" id="UP000000235">
    <property type="component" value="Chromosome"/>
</dbReference>
<dbReference type="KEGG" id="stp:Strop_1602"/>
<dbReference type="AlphaFoldDB" id="A4X5B8"/>
<reference evidence="3" key="1">
    <citation type="journal article" date="2007" name="Proc. Natl. Acad. Sci. U.S.A.">
        <title>Genome sequencing reveals complex secondary metabolome in the marine actinomycete Salinispora tropica.</title>
        <authorList>
            <person name="Udwary D.W."/>
            <person name="Zeigler L."/>
            <person name="Asolkar R.N."/>
            <person name="Singan V."/>
            <person name="Lapidus A."/>
            <person name="Fenical W."/>
            <person name="Jensen P.R."/>
            <person name="Moore B.S."/>
        </authorList>
    </citation>
    <scope>NUCLEOTIDE SEQUENCE [LARGE SCALE GENOMIC DNA]</scope>
    <source>
        <strain evidence="3">ATCC BAA-916 / DSM 44818 / CNB-440</strain>
    </source>
</reference>
<organism evidence="2 3">
    <name type="scientific">Salinispora tropica (strain ATCC BAA-916 / DSM 44818 / JCM 13857 / NBRC 105044 / CNB-440)</name>
    <dbReference type="NCBI Taxonomy" id="369723"/>
    <lineage>
        <taxon>Bacteria</taxon>
        <taxon>Bacillati</taxon>
        <taxon>Actinomycetota</taxon>
        <taxon>Actinomycetes</taxon>
        <taxon>Micromonosporales</taxon>
        <taxon>Micromonosporaceae</taxon>
        <taxon>Salinispora</taxon>
    </lineage>
</organism>
<feature type="region of interest" description="Disordered" evidence="1">
    <location>
        <begin position="1"/>
        <end position="21"/>
    </location>
</feature>